<proteinExistence type="predicted"/>
<evidence type="ECO:0000256" key="1">
    <source>
        <dbReference type="SAM" id="MobiDB-lite"/>
    </source>
</evidence>
<accession>A0A4Y9ZCI3</accession>
<keyword evidence="3" id="KW-1185">Reference proteome</keyword>
<dbReference type="EMBL" id="SEOQ01000013">
    <property type="protein sequence ID" value="TFY72485.1"/>
    <property type="molecule type" value="Genomic_DNA"/>
</dbReference>
<feature type="compositionally biased region" description="Low complexity" evidence="1">
    <location>
        <begin position="170"/>
        <end position="182"/>
    </location>
</feature>
<feature type="region of interest" description="Disordered" evidence="1">
    <location>
        <begin position="18"/>
        <end position="57"/>
    </location>
</feature>
<dbReference type="OrthoDB" id="3233824at2759"/>
<gene>
    <name evidence="2" type="ORF">EVG20_g532</name>
</gene>
<organism evidence="2 3">
    <name type="scientific">Dentipellis fragilis</name>
    <dbReference type="NCBI Taxonomy" id="205917"/>
    <lineage>
        <taxon>Eukaryota</taxon>
        <taxon>Fungi</taxon>
        <taxon>Dikarya</taxon>
        <taxon>Basidiomycota</taxon>
        <taxon>Agaricomycotina</taxon>
        <taxon>Agaricomycetes</taxon>
        <taxon>Russulales</taxon>
        <taxon>Hericiaceae</taxon>
        <taxon>Dentipellis</taxon>
    </lineage>
</organism>
<evidence type="ECO:0000313" key="2">
    <source>
        <dbReference type="EMBL" id="TFY72485.1"/>
    </source>
</evidence>
<dbReference type="AlphaFoldDB" id="A0A4Y9ZCI3"/>
<reference evidence="2 3" key="1">
    <citation type="submission" date="2019-02" db="EMBL/GenBank/DDBJ databases">
        <title>Genome sequencing of the rare red list fungi Dentipellis fragilis.</title>
        <authorList>
            <person name="Buettner E."/>
            <person name="Kellner H."/>
        </authorList>
    </citation>
    <scope>NUCLEOTIDE SEQUENCE [LARGE SCALE GENOMIC DNA]</scope>
    <source>
        <strain evidence="2 3">DSM 105465</strain>
    </source>
</reference>
<name>A0A4Y9ZCI3_9AGAM</name>
<feature type="compositionally biased region" description="Low complexity" evidence="1">
    <location>
        <begin position="31"/>
        <end position="43"/>
    </location>
</feature>
<feature type="region of interest" description="Disordered" evidence="1">
    <location>
        <begin position="72"/>
        <end position="182"/>
    </location>
</feature>
<evidence type="ECO:0000313" key="3">
    <source>
        <dbReference type="Proteomes" id="UP000298327"/>
    </source>
</evidence>
<dbReference type="STRING" id="205917.A0A4Y9ZCI3"/>
<feature type="compositionally biased region" description="Polar residues" evidence="1">
    <location>
        <begin position="108"/>
        <end position="135"/>
    </location>
</feature>
<dbReference type="Proteomes" id="UP000298327">
    <property type="component" value="Unassembled WGS sequence"/>
</dbReference>
<sequence length="226" mass="24166">MAPLPSFVELMASLGMEDTPVSAGQPRTHSRGSSVSSAASSSSRGDENDFQQPQSGNYLLVPARYSEGWKYNGDSDVESPCLSRHGKGRYSPYSSVRVAKRKSVPSLHPSSLQNGTPDRATSASPLRSPRFSQSPRLERMSRRRGQTWTGEPELPAITPISTFVRRKSPHSPSGSPTTSTFPASVLDPPTLIPLAPVAIPALPTLLPSFCRPAVVEHTAVPASSCT</sequence>
<protein>
    <submittedName>
        <fullName evidence="2">Uncharacterized protein</fullName>
    </submittedName>
</protein>
<comment type="caution">
    <text evidence="2">The sequence shown here is derived from an EMBL/GenBank/DDBJ whole genome shotgun (WGS) entry which is preliminary data.</text>
</comment>